<keyword evidence="5" id="KW-1133">Transmembrane helix</keyword>
<evidence type="ECO:0000256" key="5">
    <source>
        <dbReference type="SAM" id="Phobius"/>
    </source>
</evidence>
<feature type="transmembrane region" description="Helical" evidence="5">
    <location>
        <begin position="129"/>
        <end position="147"/>
    </location>
</feature>
<feature type="transmembrane region" description="Helical" evidence="5">
    <location>
        <begin position="86"/>
        <end position="108"/>
    </location>
</feature>
<dbReference type="FunFam" id="3.30.70.270:FF:000001">
    <property type="entry name" value="Diguanylate cyclase domain protein"/>
    <property type="match status" value="1"/>
</dbReference>
<dbReference type="AlphaFoldDB" id="A0AAP6JF46"/>
<keyword evidence="4" id="KW-0175">Coiled coil</keyword>
<dbReference type="PANTHER" id="PTHR45138">
    <property type="entry name" value="REGULATORY COMPONENTS OF SENSORY TRANSDUCTION SYSTEM"/>
    <property type="match status" value="1"/>
</dbReference>
<dbReference type="SMART" id="SM00267">
    <property type="entry name" value="GGDEF"/>
    <property type="match status" value="1"/>
</dbReference>
<proteinExistence type="predicted"/>
<comment type="cofactor">
    <cofactor evidence="1">
        <name>Mg(2+)</name>
        <dbReference type="ChEBI" id="CHEBI:18420"/>
    </cofactor>
</comment>
<feature type="transmembrane region" description="Helical" evidence="5">
    <location>
        <begin position="222"/>
        <end position="240"/>
    </location>
</feature>
<evidence type="ECO:0000259" key="6">
    <source>
        <dbReference type="PROSITE" id="PS50887"/>
    </source>
</evidence>
<dbReference type="RefSeq" id="WP_346050987.1">
    <property type="nucleotide sequence ID" value="NZ_JAYGII010000009.1"/>
</dbReference>
<dbReference type="GO" id="GO:0052621">
    <property type="term" value="F:diguanylate cyclase activity"/>
    <property type="evidence" value="ECO:0007669"/>
    <property type="project" value="UniProtKB-EC"/>
</dbReference>
<dbReference type="CDD" id="cd01949">
    <property type="entry name" value="GGDEF"/>
    <property type="match status" value="1"/>
</dbReference>
<dbReference type="PANTHER" id="PTHR45138:SF9">
    <property type="entry name" value="DIGUANYLATE CYCLASE DGCM-RELATED"/>
    <property type="match status" value="1"/>
</dbReference>
<feature type="transmembrane region" description="Helical" evidence="5">
    <location>
        <begin position="17"/>
        <end position="34"/>
    </location>
</feature>
<dbReference type="EC" id="2.7.7.65" evidence="2"/>
<dbReference type="Gene3D" id="3.30.70.270">
    <property type="match status" value="1"/>
</dbReference>
<keyword evidence="5" id="KW-0812">Transmembrane</keyword>
<sequence>MPLSSRLQAWLRIYGKSVYPFYAVGLFLLAVSLLSRDSALLRETFVALALVDIVVLFALCPAILLLGFPSSRLGYVSFDRITQAGLIWLLGPAASAVFNAVASLIFPFHIRAQTGNSRAQALLRALHNAGMIILTILAGGLAFRLAGGSAPVSALTPALILPVAATIVSMQLVNGLFVRIRVALTDGRIRIPVDWFANTLEPAAALIGLLTVMIAINTDRVLTLSYLFVLMALMFTVKRLSDSRQRLEEKVQQRTAEIEAQNQRLEMARVRQQELVEKLERLSREDELTGLCNRRHMDEFLRQEKERLQRYGGTLAIALMDIDHFKEVNDRYSHQLGDKVLMTVAEILQHEARSTDLVSRYGGEEFVIALPNADEDGARQVIERCREAVQSHPWERLQAGLSLSISGGVAVLDEDMDLQALFRRADQRLYQAKDQGRNRIVVSD</sequence>
<dbReference type="NCBIfam" id="TIGR00254">
    <property type="entry name" value="GGDEF"/>
    <property type="match status" value="1"/>
</dbReference>
<feature type="transmembrane region" description="Helical" evidence="5">
    <location>
        <begin position="46"/>
        <end position="66"/>
    </location>
</feature>
<evidence type="ECO:0000313" key="8">
    <source>
        <dbReference type="Proteomes" id="UP001302316"/>
    </source>
</evidence>
<comment type="catalytic activity">
    <reaction evidence="3">
        <text>2 GTP = 3',3'-c-di-GMP + 2 diphosphate</text>
        <dbReference type="Rhea" id="RHEA:24898"/>
        <dbReference type="ChEBI" id="CHEBI:33019"/>
        <dbReference type="ChEBI" id="CHEBI:37565"/>
        <dbReference type="ChEBI" id="CHEBI:58805"/>
        <dbReference type="EC" id="2.7.7.65"/>
    </reaction>
</comment>
<evidence type="ECO:0000256" key="2">
    <source>
        <dbReference type="ARBA" id="ARBA00012528"/>
    </source>
</evidence>
<evidence type="ECO:0000256" key="1">
    <source>
        <dbReference type="ARBA" id="ARBA00001946"/>
    </source>
</evidence>
<dbReference type="InterPro" id="IPR043128">
    <property type="entry name" value="Rev_trsase/Diguanyl_cyclase"/>
</dbReference>
<reference evidence="7 8" key="1">
    <citation type="submission" date="2023-12" db="EMBL/GenBank/DDBJ databases">
        <title>Whole-genome sequencing of halo(alkali)philic microorganisms from hypersaline lakes.</title>
        <authorList>
            <person name="Sorokin D.Y."/>
            <person name="Merkel A.Y."/>
            <person name="Messina E."/>
            <person name="Yakimov M."/>
        </authorList>
    </citation>
    <scope>NUCLEOTIDE SEQUENCE [LARGE SCALE GENOMIC DNA]</scope>
    <source>
        <strain evidence="7 8">AB-CW1</strain>
    </source>
</reference>
<feature type="coiled-coil region" evidence="4">
    <location>
        <begin position="237"/>
        <end position="285"/>
    </location>
</feature>
<evidence type="ECO:0000313" key="7">
    <source>
        <dbReference type="EMBL" id="MEA5445357.1"/>
    </source>
</evidence>
<keyword evidence="8" id="KW-1185">Reference proteome</keyword>
<dbReference type="EMBL" id="JAYGII010000009">
    <property type="protein sequence ID" value="MEA5445357.1"/>
    <property type="molecule type" value="Genomic_DNA"/>
</dbReference>
<protein>
    <recommendedName>
        <fullName evidence="2">diguanylate cyclase</fullName>
        <ecNumber evidence="2">2.7.7.65</ecNumber>
    </recommendedName>
</protein>
<keyword evidence="7" id="KW-0808">Transferase</keyword>
<dbReference type="Pfam" id="PF00990">
    <property type="entry name" value="GGDEF"/>
    <property type="match status" value="1"/>
</dbReference>
<comment type="caution">
    <text evidence="7">The sequence shown here is derived from an EMBL/GenBank/DDBJ whole genome shotgun (WGS) entry which is preliminary data.</text>
</comment>
<feature type="transmembrane region" description="Helical" evidence="5">
    <location>
        <begin position="199"/>
        <end position="216"/>
    </location>
</feature>
<gene>
    <name evidence="7" type="ORF">VCB98_05955</name>
</gene>
<keyword evidence="7" id="KW-0548">Nucleotidyltransferase</keyword>
<dbReference type="InterPro" id="IPR050469">
    <property type="entry name" value="Diguanylate_Cyclase"/>
</dbReference>
<evidence type="ECO:0000256" key="4">
    <source>
        <dbReference type="SAM" id="Coils"/>
    </source>
</evidence>
<dbReference type="Proteomes" id="UP001302316">
    <property type="component" value="Unassembled WGS sequence"/>
</dbReference>
<keyword evidence="5" id="KW-0472">Membrane</keyword>
<name>A0AAP6JF46_9GAMM</name>
<dbReference type="PROSITE" id="PS50887">
    <property type="entry name" value="GGDEF"/>
    <property type="match status" value="1"/>
</dbReference>
<accession>A0AAP6JF46</accession>
<dbReference type="InterPro" id="IPR000160">
    <property type="entry name" value="GGDEF_dom"/>
</dbReference>
<dbReference type="InterPro" id="IPR029787">
    <property type="entry name" value="Nucleotide_cyclase"/>
</dbReference>
<dbReference type="SUPFAM" id="SSF55073">
    <property type="entry name" value="Nucleotide cyclase"/>
    <property type="match status" value="1"/>
</dbReference>
<feature type="transmembrane region" description="Helical" evidence="5">
    <location>
        <begin position="159"/>
        <end position="178"/>
    </location>
</feature>
<feature type="domain" description="GGDEF" evidence="6">
    <location>
        <begin position="313"/>
        <end position="444"/>
    </location>
</feature>
<organism evidence="7 8">
    <name type="scientific">Natronospira elongata</name>
    <dbReference type="NCBI Taxonomy" id="3110268"/>
    <lineage>
        <taxon>Bacteria</taxon>
        <taxon>Pseudomonadati</taxon>
        <taxon>Pseudomonadota</taxon>
        <taxon>Gammaproteobacteria</taxon>
        <taxon>Natronospirales</taxon>
        <taxon>Natronospiraceae</taxon>
        <taxon>Natronospira</taxon>
    </lineage>
</organism>
<evidence type="ECO:0000256" key="3">
    <source>
        <dbReference type="ARBA" id="ARBA00034247"/>
    </source>
</evidence>